<dbReference type="KEGG" id="ali:AZOLI_1128"/>
<evidence type="ECO:0000256" key="1">
    <source>
        <dbReference type="SAM" id="MobiDB-lite"/>
    </source>
</evidence>
<evidence type="ECO:0000313" key="3">
    <source>
        <dbReference type="Proteomes" id="UP000005667"/>
    </source>
</evidence>
<name>G7Z670_AZOL4</name>
<dbReference type="Proteomes" id="UP000005667">
    <property type="component" value="Chromosome"/>
</dbReference>
<dbReference type="AlphaFoldDB" id="G7Z670"/>
<dbReference type="GO" id="GO:0016020">
    <property type="term" value="C:membrane"/>
    <property type="evidence" value="ECO:0007669"/>
    <property type="project" value="TreeGrafter"/>
</dbReference>
<dbReference type="PANTHER" id="PTHR46689:SF1">
    <property type="entry name" value="PHOD-LIKE PHOSPHATASE DOMAIN-CONTAINING PROTEIN"/>
    <property type="match status" value="1"/>
</dbReference>
<accession>G7Z670</accession>
<feature type="region of interest" description="Disordered" evidence="1">
    <location>
        <begin position="117"/>
        <end position="138"/>
    </location>
</feature>
<sequence>MARRRAEPSILLGPILYFRGEQRDRWWLSALFVLDGEVEPDDLRVDGVTLPVPPRHLTVWRRRHVWRFDFAVPRGMRDTDVAYGFPDGPRWTVVVPGRHSFPRMAILYGSGMTGAKNGAEASDGGAPPPSTASSAAPPRALWPDLLAGHTSDRYHLLIQAGGQVDGDAVVAAAPQAASLLGDASRRLGPPLPGVAEELMSAGFDRMLQGWSGAAAAAVLASIPSVMMWDGSDLGRLLAGAWAGREDGDAASRSLRPLLAATRRQAQLFQTGSVAESPPDCLWGAACGTLAQGFVMGEAGLLALDLWTDRNARRILSERDWSLLPDWLDHFAGCRHLILVSGAPLLLPAAALDRLGAMLPASLRRRLGRGAGDRWTAPGRHAEWERMLRTFADFSRRTGCRITVASRGLSGAAGRGVLRGGGLEMWQLYSPRFAASPTAAARPGWHMRLAEPLATRPDHPLPAHRFEMPPFADGGRRLLHGPGWIACSFDGKGQLHARWRLPADAGRYVQAI</sequence>
<evidence type="ECO:0000313" key="2">
    <source>
        <dbReference type="EMBL" id="CBS86453.1"/>
    </source>
</evidence>
<dbReference type="InterPro" id="IPR038607">
    <property type="entry name" value="PhoD-like_sf"/>
</dbReference>
<dbReference type="STRING" id="862719.AZOLI_1128"/>
<reference evidence="3" key="1">
    <citation type="journal article" date="2011" name="PLoS Genet.">
        <title>Azospirillum genomes reveal transition of bacteria from aquatic to terrestrial environments.</title>
        <authorList>
            <person name="Wisniewski-Dye F."/>
            <person name="Borziak K."/>
            <person name="Khalsa-Moyers G."/>
            <person name="Alexandre G."/>
            <person name="Sukharnikov L.O."/>
            <person name="Wuichet K."/>
            <person name="Hurst G.B."/>
            <person name="McDonald W.H."/>
            <person name="Robertson J.S."/>
            <person name="Barbe V."/>
            <person name="Calteau A."/>
            <person name="Rouy Z."/>
            <person name="Mangenot S."/>
            <person name="Prigent-Combaret C."/>
            <person name="Normand P."/>
            <person name="Boyer M."/>
            <person name="Siguier P."/>
            <person name="Dessaux Y."/>
            <person name="Elmerich C."/>
            <person name="Condemine G."/>
            <person name="Krishnen G."/>
            <person name="Kennedy I."/>
            <person name="Paterson A.H."/>
            <person name="Gonzalez V."/>
            <person name="Mavingui P."/>
            <person name="Zhulin I.B."/>
        </authorList>
    </citation>
    <scope>NUCLEOTIDE SEQUENCE [LARGE SCALE GENOMIC DNA]</scope>
    <source>
        <strain evidence="3">4B</strain>
    </source>
</reference>
<dbReference type="Gene3D" id="3.60.21.70">
    <property type="entry name" value="PhoD-like phosphatase"/>
    <property type="match status" value="1"/>
</dbReference>
<gene>
    <name evidence="2" type="ordered locus">AZOLI_1128</name>
</gene>
<dbReference type="EMBL" id="FQ311868">
    <property type="protein sequence ID" value="CBS86453.1"/>
    <property type="molecule type" value="Genomic_DNA"/>
</dbReference>
<organism evidence="2 3">
    <name type="scientific">Azospirillum lipoferum (strain 4B)</name>
    <dbReference type="NCBI Taxonomy" id="862719"/>
    <lineage>
        <taxon>Bacteria</taxon>
        <taxon>Pseudomonadati</taxon>
        <taxon>Pseudomonadota</taxon>
        <taxon>Alphaproteobacteria</taxon>
        <taxon>Rhodospirillales</taxon>
        <taxon>Azospirillaceae</taxon>
        <taxon>Azospirillum</taxon>
    </lineage>
</organism>
<proteinExistence type="predicted"/>
<dbReference type="PANTHER" id="PTHR46689">
    <property type="entry name" value="MEMBRANE PROTEIN, PUTATIVE-RELATED"/>
    <property type="match status" value="1"/>
</dbReference>
<dbReference type="OrthoDB" id="327733at2"/>
<dbReference type="HOGENOM" id="CLU_000998_3_1_5"/>
<protein>
    <submittedName>
        <fullName evidence="2">Uncharacterized protein</fullName>
    </submittedName>
</protein>
<dbReference type="RefSeq" id="WP_014247475.1">
    <property type="nucleotide sequence ID" value="NC_016622.1"/>
</dbReference>
<keyword evidence="3" id="KW-1185">Reference proteome</keyword>